<dbReference type="Proteomes" id="UP000185369">
    <property type="component" value="Segment"/>
</dbReference>
<protein>
    <submittedName>
        <fullName evidence="1">Uncharacterized protein</fullName>
    </submittedName>
</protein>
<accession>A0A0E3EQK8</accession>
<reference evidence="1 2" key="1">
    <citation type="submission" date="2013-12" db="EMBL/GenBank/DDBJ databases">
        <title>Ecological redundancy of diverse viral populations within a natural community.</title>
        <authorList>
            <person name="Gregory A.C."/>
            <person name="LaButti K."/>
            <person name="Copeland A."/>
            <person name="Woyke T."/>
            <person name="Sullivan M.B."/>
        </authorList>
    </citation>
    <scope>NUCLEOTIDE SEQUENCE [LARGE SCALE GENOMIC DNA]</scope>
    <source>
        <strain evidence="1">Syn7803C57</strain>
    </source>
</reference>
<dbReference type="InterPro" id="IPR057004">
    <property type="entry name" value="Gp90-like"/>
</dbReference>
<gene>
    <name evidence="1" type="ORF">Syn7803C57_60</name>
</gene>
<evidence type="ECO:0000313" key="2">
    <source>
        <dbReference type="Proteomes" id="UP000185369"/>
    </source>
</evidence>
<sequence>MRKIESQMNAAIQANKDFKSGNTQVITIEGVSFIYLHGNQIASVDEDSMTIYDGGWQSNTTKSRLNALCNEFCIAGEGVFQKNHKWFVRKFVGQVGTEKVFKNEEFVSGYVFA</sequence>
<proteinExistence type="predicted"/>
<dbReference type="EMBL" id="KJ019036">
    <property type="protein sequence ID" value="AIX16367.1"/>
    <property type="molecule type" value="Genomic_DNA"/>
</dbReference>
<evidence type="ECO:0000313" key="1">
    <source>
        <dbReference type="EMBL" id="AIX16367.1"/>
    </source>
</evidence>
<organism evidence="1 2">
    <name type="scientific">Synechococcus phage ACG-2014d</name>
    <dbReference type="NCBI Taxonomy" id="1493509"/>
    <lineage>
        <taxon>Viruses</taxon>
        <taxon>Duplodnaviria</taxon>
        <taxon>Heunggongvirae</taxon>
        <taxon>Uroviricota</taxon>
        <taxon>Caudoviricetes</taxon>
        <taxon>Pantevenvirales</taxon>
        <taxon>Kyanoviridae</taxon>
        <taxon>Lowelvirus</taxon>
        <taxon>Lowelvirus tuscon4d</taxon>
    </lineage>
</organism>
<name>A0A0E3EQK8_9CAUD</name>
<dbReference type="Pfam" id="PF23790">
    <property type="entry name" value="Kyano_Gp96"/>
    <property type="match status" value="1"/>
</dbReference>